<dbReference type="PANTHER" id="PTHR35008">
    <property type="entry name" value="BLL4482 PROTEIN-RELATED"/>
    <property type="match status" value="1"/>
</dbReference>
<keyword evidence="8" id="KW-1185">Reference proteome</keyword>
<keyword evidence="3 4" id="KW-0408">Iron</keyword>
<dbReference type="Proteomes" id="UP001595640">
    <property type="component" value="Unassembled WGS sequence"/>
</dbReference>
<evidence type="ECO:0000256" key="5">
    <source>
        <dbReference type="SAM" id="SignalP"/>
    </source>
</evidence>
<protein>
    <submittedName>
        <fullName evidence="7">C-type cytochrome</fullName>
    </submittedName>
</protein>
<dbReference type="InterPro" id="IPR009056">
    <property type="entry name" value="Cyt_c-like_dom"/>
</dbReference>
<dbReference type="InterPro" id="IPR036909">
    <property type="entry name" value="Cyt_c-like_dom_sf"/>
</dbReference>
<evidence type="ECO:0000259" key="6">
    <source>
        <dbReference type="PROSITE" id="PS51007"/>
    </source>
</evidence>
<accession>A0ABV7M3Y5</accession>
<dbReference type="Pfam" id="PF00034">
    <property type="entry name" value="Cytochrom_C"/>
    <property type="match status" value="1"/>
</dbReference>
<dbReference type="RefSeq" id="WP_019017886.1">
    <property type="nucleotide sequence ID" value="NZ_BMXD01000001.1"/>
</dbReference>
<proteinExistence type="predicted"/>
<feature type="signal peptide" evidence="5">
    <location>
        <begin position="1"/>
        <end position="22"/>
    </location>
</feature>
<keyword evidence="5" id="KW-0732">Signal</keyword>
<keyword evidence="1 4" id="KW-0349">Heme</keyword>
<sequence>MRISSVIGVIMLSSLTVGSAIAADSSHLEGATLYQQNCAACHQANGEGVPGVYPPLGSRLAAWSEIDSGRHYLANVIRHGMMGSITVSQQTYSGVMPPWARFDNAQLASLLNYITETLPGDPNLDIEEFSAEEVARLTEKSVTPLQVHSLREEALTQLKKL</sequence>
<evidence type="ECO:0000313" key="7">
    <source>
        <dbReference type="EMBL" id="MFC3293618.1"/>
    </source>
</evidence>
<dbReference type="SUPFAM" id="SSF46626">
    <property type="entry name" value="Cytochrome c"/>
    <property type="match status" value="1"/>
</dbReference>
<evidence type="ECO:0000256" key="2">
    <source>
        <dbReference type="ARBA" id="ARBA00022723"/>
    </source>
</evidence>
<comment type="caution">
    <text evidence="7">The sequence shown here is derived from an EMBL/GenBank/DDBJ whole genome shotgun (WGS) entry which is preliminary data.</text>
</comment>
<feature type="domain" description="Cytochrome c" evidence="6">
    <location>
        <begin position="25"/>
        <end position="118"/>
    </location>
</feature>
<organism evidence="7 8">
    <name type="scientific">Modicisalibacter luteus</name>
    <dbReference type="NCBI Taxonomy" id="453962"/>
    <lineage>
        <taxon>Bacteria</taxon>
        <taxon>Pseudomonadati</taxon>
        <taxon>Pseudomonadota</taxon>
        <taxon>Gammaproteobacteria</taxon>
        <taxon>Oceanospirillales</taxon>
        <taxon>Halomonadaceae</taxon>
        <taxon>Modicisalibacter</taxon>
    </lineage>
</organism>
<name>A0ABV7M3Y5_9GAMM</name>
<dbReference type="Gene3D" id="1.10.760.10">
    <property type="entry name" value="Cytochrome c-like domain"/>
    <property type="match status" value="1"/>
</dbReference>
<feature type="chain" id="PRO_5046162824" evidence="5">
    <location>
        <begin position="23"/>
        <end position="161"/>
    </location>
</feature>
<gene>
    <name evidence="7" type="ORF">ACFOEI_16300</name>
</gene>
<evidence type="ECO:0000256" key="4">
    <source>
        <dbReference type="PROSITE-ProRule" id="PRU00433"/>
    </source>
</evidence>
<dbReference type="InterPro" id="IPR051459">
    <property type="entry name" value="Cytochrome_c-type_DH"/>
</dbReference>
<reference evidence="8" key="1">
    <citation type="journal article" date="2019" name="Int. J. Syst. Evol. Microbiol.">
        <title>The Global Catalogue of Microorganisms (GCM) 10K type strain sequencing project: providing services to taxonomists for standard genome sequencing and annotation.</title>
        <authorList>
            <consortium name="The Broad Institute Genomics Platform"/>
            <consortium name="The Broad Institute Genome Sequencing Center for Infectious Disease"/>
            <person name="Wu L."/>
            <person name="Ma J."/>
        </authorList>
    </citation>
    <scope>NUCLEOTIDE SEQUENCE [LARGE SCALE GENOMIC DNA]</scope>
    <source>
        <strain evidence="8">KCTC 12847</strain>
    </source>
</reference>
<evidence type="ECO:0000256" key="3">
    <source>
        <dbReference type="ARBA" id="ARBA00023004"/>
    </source>
</evidence>
<keyword evidence="2 4" id="KW-0479">Metal-binding</keyword>
<dbReference type="PANTHER" id="PTHR35008:SF4">
    <property type="entry name" value="BLL4482 PROTEIN"/>
    <property type="match status" value="1"/>
</dbReference>
<dbReference type="PROSITE" id="PS51007">
    <property type="entry name" value="CYTC"/>
    <property type="match status" value="1"/>
</dbReference>
<evidence type="ECO:0000313" key="8">
    <source>
        <dbReference type="Proteomes" id="UP001595640"/>
    </source>
</evidence>
<evidence type="ECO:0000256" key="1">
    <source>
        <dbReference type="ARBA" id="ARBA00022617"/>
    </source>
</evidence>
<dbReference type="EMBL" id="JBHRUH010000031">
    <property type="protein sequence ID" value="MFC3293618.1"/>
    <property type="molecule type" value="Genomic_DNA"/>
</dbReference>